<dbReference type="SUPFAM" id="SSF161098">
    <property type="entry name" value="MetI-like"/>
    <property type="match status" value="2"/>
</dbReference>
<protein>
    <submittedName>
        <fullName evidence="10">ABC transporter permease subunit</fullName>
    </submittedName>
</protein>
<feature type="transmembrane region" description="Helical" evidence="8">
    <location>
        <begin position="118"/>
        <end position="139"/>
    </location>
</feature>
<evidence type="ECO:0000256" key="4">
    <source>
        <dbReference type="ARBA" id="ARBA00022519"/>
    </source>
</evidence>
<feature type="transmembrane region" description="Helical" evidence="8">
    <location>
        <begin position="225"/>
        <end position="247"/>
    </location>
</feature>
<keyword evidence="2 8" id="KW-0813">Transport</keyword>
<dbReference type="InterPro" id="IPR035906">
    <property type="entry name" value="MetI-like_sf"/>
</dbReference>
<feature type="domain" description="ABC transmembrane type-1" evidence="9">
    <location>
        <begin position="83"/>
        <end position="292"/>
    </location>
</feature>
<evidence type="ECO:0000256" key="2">
    <source>
        <dbReference type="ARBA" id="ARBA00022448"/>
    </source>
</evidence>
<dbReference type="PANTHER" id="PTHR43357">
    <property type="entry name" value="INNER MEMBRANE ABC TRANSPORTER PERMEASE PROTEIN YDCV"/>
    <property type="match status" value="1"/>
</dbReference>
<comment type="caution">
    <text evidence="10">The sequence shown here is derived from an EMBL/GenBank/DDBJ whole genome shotgun (WGS) entry which is preliminary data.</text>
</comment>
<keyword evidence="7 8" id="KW-0472">Membrane</keyword>
<keyword evidence="5 8" id="KW-0812">Transmembrane</keyword>
<dbReference type="GO" id="GO:0055085">
    <property type="term" value="P:transmembrane transport"/>
    <property type="evidence" value="ECO:0007669"/>
    <property type="project" value="InterPro"/>
</dbReference>
<evidence type="ECO:0000256" key="5">
    <source>
        <dbReference type="ARBA" id="ARBA00022692"/>
    </source>
</evidence>
<keyword evidence="4" id="KW-0997">Cell inner membrane</keyword>
<evidence type="ECO:0000256" key="8">
    <source>
        <dbReference type="RuleBase" id="RU363032"/>
    </source>
</evidence>
<dbReference type="Pfam" id="PF00528">
    <property type="entry name" value="BPD_transp_1"/>
    <property type="match status" value="2"/>
</dbReference>
<dbReference type="Gene3D" id="1.10.3720.10">
    <property type="entry name" value="MetI-like"/>
    <property type="match status" value="2"/>
</dbReference>
<feature type="transmembrane region" description="Helical" evidence="8">
    <location>
        <begin position="544"/>
        <end position="569"/>
    </location>
</feature>
<feature type="transmembrane region" description="Helical" evidence="8">
    <location>
        <begin position="441"/>
        <end position="458"/>
    </location>
</feature>
<evidence type="ECO:0000313" key="11">
    <source>
        <dbReference type="Proteomes" id="UP000462055"/>
    </source>
</evidence>
<organism evidence="10 11">
    <name type="scientific">Actinomadura physcomitrii</name>
    <dbReference type="NCBI Taxonomy" id="2650748"/>
    <lineage>
        <taxon>Bacteria</taxon>
        <taxon>Bacillati</taxon>
        <taxon>Actinomycetota</taxon>
        <taxon>Actinomycetes</taxon>
        <taxon>Streptosporangiales</taxon>
        <taxon>Thermomonosporaceae</taxon>
        <taxon>Actinomadura</taxon>
    </lineage>
</organism>
<feature type="transmembrane region" description="Helical" evidence="8">
    <location>
        <begin position="271"/>
        <end position="292"/>
    </location>
</feature>
<reference evidence="10" key="1">
    <citation type="submission" date="2019-12" db="EMBL/GenBank/DDBJ databases">
        <title>Actinomadura physcomitrii sp. nov., a novel actinomycete isolated from moss [Physcomitrium sphaericum (Ludw) Fuernr].</title>
        <authorList>
            <person name="Zhuang X."/>
        </authorList>
    </citation>
    <scope>NUCLEOTIDE SEQUENCE [LARGE SCALE GENOMIC DNA]</scope>
    <source>
        <strain evidence="10">LD22</strain>
    </source>
</reference>
<keyword evidence="3" id="KW-1003">Cell membrane</keyword>
<dbReference type="GO" id="GO:0005886">
    <property type="term" value="C:plasma membrane"/>
    <property type="evidence" value="ECO:0007669"/>
    <property type="project" value="UniProtKB-SubCell"/>
</dbReference>
<feature type="transmembrane region" description="Helical" evidence="8">
    <location>
        <begin position="87"/>
        <end position="106"/>
    </location>
</feature>
<keyword evidence="6 8" id="KW-1133">Transmembrane helix</keyword>
<dbReference type="AlphaFoldDB" id="A0A6I4MR70"/>
<dbReference type="RefSeq" id="WP_151597271.1">
    <property type="nucleotide sequence ID" value="NZ_WBMS02000030.1"/>
</dbReference>
<evidence type="ECO:0000256" key="6">
    <source>
        <dbReference type="ARBA" id="ARBA00022989"/>
    </source>
</evidence>
<gene>
    <name evidence="10" type="ORF">F8568_031275</name>
</gene>
<accession>A0A6I4MR70</accession>
<comment type="similarity">
    <text evidence="8">Belongs to the binding-protein-dependent transport system permease family.</text>
</comment>
<evidence type="ECO:0000256" key="1">
    <source>
        <dbReference type="ARBA" id="ARBA00004429"/>
    </source>
</evidence>
<sequence>MVVMAPDREDAPKADVAAARGRGAMPGRVLVGVLVIVLTFLVFLPTAFVFIRALSEDPRAPLSTFSLDAVRESYGSLEIWGVVGETMAMSVACGIVATAIGALLAWVMARTDVPFKRFFELVVIAPLFLSPFIGALAFLELGAPRTGLLNQLAREAGLPSWISIDVMTFQWLIIILALHYVPYGYLLVSGSLQNMDASLEEASHINGRGTVQTALRVTLPAIKHAMLSSIIFVTISATGMFSVPALLGAKADFRPLAVTVYRATNGYPADYALAAALGTMMVLLSVVGLWLYQRGLRQSSKFVTVTGKARSRKRIELGRMKYAVVLLLVLYALITTILPYAALCLRAFSKSTNIGDFDLTTSVVRDVLAKPELKTALVNTVIVSAATAVLTVVVGLLTSYVTERMRFRGSGLLNSVAMAPLAVPGIVFATGVFAMYLGTPLYGTLAIMVIAYVASYLPHATRVTGNGFVQIDSSLEEASRMCGATRARAMYTILLPLMKPSISSALIMVFLFTVREINTAILLYTPDTMLLSILSFNFASQASLPSAAVVGLIETALMIVWIVLAMALLRPGNPYKRA</sequence>
<feature type="transmembrane region" description="Helical" evidence="8">
    <location>
        <begin position="322"/>
        <end position="343"/>
    </location>
</feature>
<evidence type="ECO:0000313" key="10">
    <source>
        <dbReference type="EMBL" id="MWA04776.1"/>
    </source>
</evidence>
<feature type="transmembrane region" description="Helical" evidence="8">
    <location>
        <begin position="376"/>
        <end position="400"/>
    </location>
</feature>
<dbReference type="Proteomes" id="UP000462055">
    <property type="component" value="Unassembled WGS sequence"/>
</dbReference>
<proteinExistence type="inferred from homology"/>
<feature type="domain" description="ABC transmembrane type-1" evidence="9">
    <location>
        <begin position="377"/>
        <end position="570"/>
    </location>
</feature>
<evidence type="ECO:0000256" key="3">
    <source>
        <dbReference type="ARBA" id="ARBA00022475"/>
    </source>
</evidence>
<dbReference type="PROSITE" id="PS50928">
    <property type="entry name" value="ABC_TM1"/>
    <property type="match status" value="2"/>
</dbReference>
<comment type="subcellular location">
    <subcellularLocation>
        <location evidence="1">Cell inner membrane</location>
        <topology evidence="1">Multi-pass membrane protein</topology>
    </subcellularLocation>
    <subcellularLocation>
        <location evidence="8">Cell membrane</location>
        <topology evidence="8">Multi-pass membrane protein</topology>
    </subcellularLocation>
</comment>
<dbReference type="PANTHER" id="PTHR43357:SF4">
    <property type="entry name" value="INNER MEMBRANE ABC TRANSPORTER PERMEASE PROTEIN YDCV"/>
    <property type="match status" value="1"/>
</dbReference>
<keyword evidence="11" id="KW-1185">Reference proteome</keyword>
<feature type="transmembrane region" description="Helical" evidence="8">
    <location>
        <begin position="412"/>
        <end position="435"/>
    </location>
</feature>
<evidence type="ECO:0000256" key="7">
    <source>
        <dbReference type="ARBA" id="ARBA00023136"/>
    </source>
</evidence>
<dbReference type="InterPro" id="IPR000515">
    <property type="entry name" value="MetI-like"/>
</dbReference>
<feature type="transmembrane region" description="Helical" evidence="8">
    <location>
        <begin position="29"/>
        <end position="51"/>
    </location>
</feature>
<evidence type="ECO:0000259" key="9">
    <source>
        <dbReference type="PROSITE" id="PS50928"/>
    </source>
</evidence>
<feature type="transmembrane region" description="Helical" evidence="8">
    <location>
        <begin position="169"/>
        <end position="188"/>
    </location>
</feature>
<dbReference type="CDD" id="cd06261">
    <property type="entry name" value="TM_PBP2"/>
    <property type="match status" value="2"/>
</dbReference>
<name>A0A6I4MR70_9ACTN</name>
<dbReference type="EMBL" id="WBMS02000030">
    <property type="protein sequence ID" value="MWA04776.1"/>
    <property type="molecule type" value="Genomic_DNA"/>
</dbReference>